<dbReference type="Pfam" id="PF00564">
    <property type="entry name" value="PB1"/>
    <property type="match status" value="1"/>
</dbReference>
<reference evidence="3 4" key="1">
    <citation type="submission" date="2009-11" db="EMBL/GenBank/DDBJ databases">
        <title>Annotation of Allomyces macrogynus ATCC 38327.</title>
        <authorList>
            <consortium name="The Broad Institute Genome Sequencing Platform"/>
            <person name="Russ C."/>
            <person name="Cuomo C."/>
            <person name="Burger G."/>
            <person name="Gray M.W."/>
            <person name="Holland P.W.H."/>
            <person name="King N."/>
            <person name="Lang F.B.F."/>
            <person name="Roger A.J."/>
            <person name="Ruiz-Trillo I."/>
            <person name="Young S.K."/>
            <person name="Zeng Q."/>
            <person name="Gargeya S."/>
            <person name="Fitzgerald M."/>
            <person name="Haas B."/>
            <person name="Abouelleil A."/>
            <person name="Alvarado L."/>
            <person name="Arachchi H.M."/>
            <person name="Berlin A."/>
            <person name="Chapman S.B."/>
            <person name="Gearin G."/>
            <person name="Goldberg J."/>
            <person name="Griggs A."/>
            <person name="Gujja S."/>
            <person name="Hansen M."/>
            <person name="Heiman D."/>
            <person name="Howarth C."/>
            <person name="Larimer J."/>
            <person name="Lui A."/>
            <person name="MacDonald P.J.P."/>
            <person name="McCowen C."/>
            <person name="Montmayeur A."/>
            <person name="Murphy C."/>
            <person name="Neiman D."/>
            <person name="Pearson M."/>
            <person name="Priest M."/>
            <person name="Roberts A."/>
            <person name="Saif S."/>
            <person name="Shea T."/>
            <person name="Sisk P."/>
            <person name="Stolte C."/>
            <person name="Sykes S."/>
            <person name="Wortman J."/>
            <person name="Nusbaum C."/>
            <person name="Birren B."/>
        </authorList>
    </citation>
    <scope>NUCLEOTIDE SEQUENCE [LARGE SCALE GENOMIC DNA]</scope>
    <source>
        <strain evidence="3 4">ATCC 38327</strain>
    </source>
</reference>
<evidence type="ECO:0000259" key="2">
    <source>
        <dbReference type="PROSITE" id="PS51745"/>
    </source>
</evidence>
<dbReference type="AlphaFoldDB" id="A0A0L0T2V9"/>
<dbReference type="CDD" id="cd05992">
    <property type="entry name" value="PB1"/>
    <property type="match status" value="1"/>
</dbReference>
<evidence type="ECO:0000256" key="1">
    <source>
        <dbReference type="SAM" id="MobiDB-lite"/>
    </source>
</evidence>
<gene>
    <name evidence="3" type="ORF">AMAG_13907</name>
</gene>
<organism evidence="3 4">
    <name type="scientific">Allomyces macrogynus (strain ATCC 38327)</name>
    <name type="common">Allomyces javanicus var. macrogynus</name>
    <dbReference type="NCBI Taxonomy" id="578462"/>
    <lineage>
        <taxon>Eukaryota</taxon>
        <taxon>Fungi</taxon>
        <taxon>Fungi incertae sedis</taxon>
        <taxon>Blastocladiomycota</taxon>
        <taxon>Blastocladiomycetes</taxon>
        <taxon>Blastocladiales</taxon>
        <taxon>Blastocladiaceae</taxon>
        <taxon>Allomyces</taxon>
    </lineage>
</organism>
<sequence>MSAMPMPDPGMMPPVTSAPSPARAPAATVIKATYLHETRRHVLAYPGSQFASRTTITDVRSAVHGMFRATFPTGTNPSDLSLKYLDDDGDWVVLDSDADVAHALDLASTLRLRVTVRGSEPDLSRGAAAALHDALTGVRTSLDAVIAVVARAQDRGAPLAADELAALLDATRLHRPTPALPYAAHERTRPNGQASRRSSSSPTRRCPAQQPQPLQGPPQQAYPYQPYGSVSSAYPPPSGAGPTGYPPQAPVRPTSTGPAPYPGAAPGAYGSMPHGQQQGQQVQGYPPSYPPQQQQPQPYGGSGYKY</sequence>
<dbReference type="SMART" id="SM00666">
    <property type="entry name" value="PB1"/>
    <property type="match status" value="1"/>
</dbReference>
<proteinExistence type="predicted"/>
<evidence type="ECO:0000313" key="4">
    <source>
        <dbReference type="Proteomes" id="UP000054350"/>
    </source>
</evidence>
<dbReference type="Proteomes" id="UP000054350">
    <property type="component" value="Unassembled WGS sequence"/>
</dbReference>
<feature type="compositionally biased region" description="Pro residues" evidence="1">
    <location>
        <begin position="234"/>
        <end position="250"/>
    </location>
</feature>
<keyword evidence="4" id="KW-1185">Reference proteome</keyword>
<protein>
    <recommendedName>
        <fullName evidence="2">PB1 domain-containing protein</fullName>
    </recommendedName>
</protein>
<dbReference type="InterPro" id="IPR053793">
    <property type="entry name" value="PB1-like"/>
</dbReference>
<dbReference type="PROSITE" id="PS51745">
    <property type="entry name" value="PB1"/>
    <property type="match status" value="1"/>
</dbReference>
<feature type="domain" description="PB1" evidence="2">
    <location>
        <begin position="27"/>
        <end position="117"/>
    </location>
</feature>
<dbReference type="Gene3D" id="3.10.20.90">
    <property type="entry name" value="Phosphatidylinositol 3-kinase Catalytic Subunit, Chain A, domain 1"/>
    <property type="match status" value="1"/>
</dbReference>
<evidence type="ECO:0000313" key="3">
    <source>
        <dbReference type="EMBL" id="KNE69032.1"/>
    </source>
</evidence>
<dbReference type="eggNOG" id="ENOG502RAPE">
    <property type="taxonomic scope" value="Eukaryota"/>
</dbReference>
<feature type="compositionally biased region" description="Low complexity" evidence="1">
    <location>
        <begin position="262"/>
        <end position="299"/>
    </location>
</feature>
<dbReference type="InterPro" id="IPR000270">
    <property type="entry name" value="PB1_dom"/>
</dbReference>
<accession>A0A0L0T2V9</accession>
<feature type="region of interest" description="Disordered" evidence="1">
    <location>
        <begin position="178"/>
        <end position="306"/>
    </location>
</feature>
<feature type="compositionally biased region" description="Low complexity" evidence="1">
    <location>
        <begin position="195"/>
        <end position="233"/>
    </location>
</feature>
<dbReference type="VEuPathDB" id="FungiDB:AMAG_13907"/>
<dbReference type="SUPFAM" id="SSF54277">
    <property type="entry name" value="CAD &amp; PB1 domains"/>
    <property type="match status" value="1"/>
</dbReference>
<dbReference type="OrthoDB" id="1594986at2759"/>
<dbReference type="EMBL" id="GG745359">
    <property type="protein sequence ID" value="KNE69032.1"/>
    <property type="molecule type" value="Genomic_DNA"/>
</dbReference>
<name>A0A0L0T2V9_ALLM3</name>
<reference evidence="4" key="2">
    <citation type="submission" date="2009-11" db="EMBL/GenBank/DDBJ databases">
        <title>The Genome Sequence of Allomyces macrogynus strain ATCC 38327.</title>
        <authorList>
            <consortium name="The Broad Institute Genome Sequencing Platform"/>
            <person name="Russ C."/>
            <person name="Cuomo C."/>
            <person name="Shea T."/>
            <person name="Young S.K."/>
            <person name="Zeng Q."/>
            <person name="Koehrsen M."/>
            <person name="Haas B."/>
            <person name="Borodovsky M."/>
            <person name="Guigo R."/>
            <person name="Alvarado L."/>
            <person name="Berlin A."/>
            <person name="Borenstein D."/>
            <person name="Chen Z."/>
            <person name="Engels R."/>
            <person name="Freedman E."/>
            <person name="Gellesch M."/>
            <person name="Goldberg J."/>
            <person name="Griggs A."/>
            <person name="Gujja S."/>
            <person name="Heiman D."/>
            <person name="Hepburn T."/>
            <person name="Howarth C."/>
            <person name="Jen D."/>
            <person name="Larson L."/>
            <person name="Lewis B."/>
            <person name="Mehta T."/>
            <person name="Park D."/>
            <person name="Pearson M."/>
            <person name="Roberts A."/>
            <person name="Saif S."/>
            <person name="Shenoy N."/>
            <person name="Sisk P."/>
            <person name="Stolte C."/>
            <person name="Sykes S."/>
            <person name="Walk T."/>
            <person name="White J."/>
            <person name="Yandava C."/>
            <person name="Burger G."/>
            <person name="Gray M.W."/>
            <person name="Holland P.W.H."/>
            <person name="King N."/>
            <person name="Lang F.B.F."/>
            <person name="Roger A.J."/>
            <person name="Ruiz-Trillo I."/>
            <person name="Lander E."/>
            <person name="Nusbaum C."/>
        </authorList>
    </citation>
    <scope>NUCLEOTIDE SEQUENCE [LARGE SCALE GENOMIC DNA]</scope>
    <source>
        <strain evidence="4">ATCC 38327</strain>
    </source>
</reference>
<dbReference type="STRING" id="578462.A0A0L0T2V9"/>